<dbReference type="PANTHER" id="PTHR14969">
    <property type="entry name" value="SPHINGOSINE-1-PHOSPHATE PHOSPHOHYDROLASE"/>
    <property type="match status" value="1"/>
</dbReference>
<dbReference type="GO" id="GO:0005886">
    <property type="term" value="C:plasma membrane"/>
    <property type="evidence" value="ECO:0007669"/>
    <property type="project" value="UniProtKB-SubCell"/>
</dbReference>
<keyword evidence="3 7" id="KW-0812">Transmembrane</keyword>
<keyword evidence="2" id="KW-1003">Cell membrane</keyword>
<sequence>MERLRRLLEWDEALLVAVSRRQRPLATKALRAITHLGDGASLTFLGLVLLLAGATNLSWRLGLATGAATVVSQLLKRVLKRRRPNVGISGFNALVQNPDAFSFPSGHTAAAVALAVAWAGEGSGLGLFASAFAALIACSRVYLGAHYPLDVMAGATIGIVTGACARIPFA</sequence>
<evidence type="ECO:0000259" key="8">
    <source>
        <dbReference type="SMART" id="SM00014"/>
    </source>
</evidence>
<dbReference type="Gene3D" id="1.20.144.10">
    <property type="entry name" value="Phosphatidic acid phosphatase type 2/haloperoxidase"/>
    <property type="match status" value="1"/>
</dbReference>
<evidence type="ECO:0000256" key="5">
    <source>
        <dbReference type="ARBA" id="ARBA00022989"/>
    </source>
</evidence>
<keyword evidence="6 7" id="KW-0472">Membrane</keyword>
<feature type="transmembrane region" description="Helical" evidence="7">
    <location>
        <begin position="29"/>
        <end position="51"/>
    </location>
</feature>
<dbReference type="EMBL" id="QFQP01000007">
    <property type="protein sequence ID" value="PZR14497.1"/>
    <property type="molecule type" value="Genomic_DNA"/>
</dbReference>
<name>A0A2W5TL28_9BACT</name>
<proteinExistence type="predicted"/>
<dbReference type="GO" id="GO:0016787">
    <property type="term" value="F:hydrolase activity"/>
    <property type="evidence" value="ECO:0007669"/>
    <property type="project" value="UniProtKB-KW"/>
</dbReference>
<dbReference type="Proteomes" id="UP000249061">
    <property type="component" value="Unassembled WGS sequence"/>
</dbReference>
<organism evidence="9 10">
    <name type="scientific">Archangium gephyra</name>
    <dbReference type="NCBI Taxonomy" id="48"/>
    <lineage>
        <taxon>Bacteria</taxon>
        <taxon>Pseudomonadati</taxon>
        <taxon>Myxococcota</taxon>
        <taxon>Myxococcia</taxon>
        <taxon>Myxococcales</taxon>
        <taxon>Cystobacterineae</taxon>
        <taxon>Archangiaceae</taxon>
        <taxon>Archangium</taxon>
    </lineage>
</organism>
<protein>
    <submittedName>
        <fullName evidence="9">Phosphoesterase</fullName>
    </submittedName>
</protein>
<evidence type="ECO:0000256" key="6">
    <source>
        <dbReference type="ARBA" id="ARBA00023136"/>
    </source>
</evidence>
<accession>A0A2W5TL28</accession>
<evidence type="ECO:0000256" key="7">
    <source>
        <dbReference type="SAM" id="Phobius"/>
    </source>
</evidence>
<feature type="domain" description="Phosphatidic acid phosphatase type 2/haloperoxidase" evidence="8">
    <location>
        <begin position="56"/>
        <end position="166"/>
    </location>
</feature>
<comment type="caution">
    <text evidence="9">The sequence shown here is derived from an EMBL/GenBank/DDBJ whole genome shotgun (WGS) entry which is preliminary data.</text>
</comment>
<feature type="transmembrane region" description="Helical" evidence="7">
    <location>
        <begin position="125"/>
        <end position="143"/>
    </location>
</feature>
<evidence type="ECO:0000313" key="9">
    <source>
        <dbReference type="EMBL" id="PZR14497.1"/>
    </source>
</evidence>
<dbReference type="AlphaFoldDB" id="A0A2W5TL28"/>
<evidence type="ECO:0000256" key="1">
    <source>
        <dbReference type="ARBA" id="ARBA00004651"/>
    </source>
</evidence>
<comment type="subcellular location">
    <subcellularLocation>
        <location evidence="1">Cell membrane</location>
        <topology evidence="1">Multi-pass membrane protein</topology>
    </subcellularLocation>
</comment>
<reference evidence="9 10" key="1">
    <citation type="submission" date="2017-08" db="EMBL/GenBank/DDBJ databases">
        <title>Infants hospitalized years apart are colonized by the same room-sourced microbial strains.</title>
        <authorList>
            <person name="Brooks B."/>
            <person name="Olm M.R."/>
            <person name="Firek B.A."/>
            <person name="Baker R."/>
            <person name="Thomas B.C."/>
            <person name="Morowitz M.J."/>
            <person name="Banfield J.F."/>
        </authorList>
    </citation>
    <scope>NUCLEOTIDE SEQUENCE [LARGE SCALE GENOMIC DNA]</scope>
    <source>
        <strain evidence="9">S2_003_000_R2_14</strain>
    </source>
</reference>
<keyword evidence="5 7" id="KW-1133">Transmembrane helix</keyword>
<dbReference type="InterPro" id="IPR036938">
    <property type="entry name" value="PAP2/HPO_sf"/>
</dbReference>
<evidence type="ECO:0000256" key="2">
    <source>
        <dbReference type="ARBA" id="ARBA00022475"/>
    </source>
</evidence>
<keyword evidence="4" id="KW-0378">Hydrolase</keyword>
<dbReference type="InterPro" id="IPR000326">
    <property type="entry name" value="PAP2/HPO"/>
</dbReference>
<dbReference type="PANTHER" id="PTHR14969:SF62">
    <property type="entry name" value="DECAPRENYLPHOSPHORYL-5-PHOSPHORIBOSE PHOSPHATASE RV3807C-RELATED"/>
    <property type="match status" value="1"/>
</dbReference>
<evidence type="ECO:0000256" key="3">
    <source>
        <dbReference type="ARBA" id="ARBA00022692"/>
    </source>
</evidence>
<dbReference type="SMART" id="SM00014">
    <property type="entry name" value="acidPPc"/>
    <property type="match status" value="1"/>
</dbReference>
<evidence type="ECO:0000313" key="10">
    <source>
        <dbReference type="Proteomes" id="UP000249061"/>
    </source>
</evidence>
<gene>
    <name evidence="9" type="ORF">DI536_10605</name>
</gene>
<dbReference type="SUPFAM" id="SSF48317">
    <property type="entry name" value="Acid phosphatase/Vanadium-dependent haloperoxidase"/>
    <property type="match status" value="1"/>
</dbReference>
<evidence type="ECO:0000256" key="4">
    <source>
        <dbReference type="ARBA" id="ARBA00022801"/>
    </source>
</evidence>
<dbReference type="Pfam" id="PF01569">
    <property type="entry name" value="PAP2"/>
    <property type="match status" value="1"/>
</dbReference>